<feature type="transmembrane region" description="Helical" evidence="1">
    <location>
        <begin position="31"/>
        <end position="48"/>
    </location>
</feature>
<evidence type="ECO:0000313" key="3">
    <source>
        <dbReference type="Proteomes" id="UP000203826"/>
    </source>
</evidence>
<feature type="transmembrane region" description="Helical" evidence="1">
    <location>
        <begin position="69"/>
        <end position="89"/>
    </location>
</feature>
<proteinExistence type="predicted"/>
<sequence length="121" mass="13833">MPTVSGYLNTFFGAGVTSILIYYLVEKFNPIIAAIIWTLPFTMIFPIYSMHKDSKSNKFLGKYLKTQTYSMFLLVVWLFATGYFLETAIKNDGVLIPMLKGTGVWLIISILYYILVKNHAK</sequence>
<keyword evidence="1" id="KW-0472">Membrane</keyword>
<dbReference type="Proteomes" id="UP000203826">
    <property type="component" value="Segment"/>
</dbReference>
<protein>
    <submittedName>
        <fullName evidence="2">Uncharacterized protein</fullName>
    </submittedName>
</protein>
<accession>A0A0N9QXV8</accession>
<keyword evidence="1" id="KW-1133">Transmembrane helix</keyword>
<feature type="transmembrane region" description="Helical" evidence="1">
    <location>
        <begin position="7"/>
        <end position="25"/>
    </location>
</feature>
<reference evidence="2 3" key="1">
    <citation type="journal article" date="2015" name="Genome Announc.">
        <title>The 474-Kilobase-Pair Complete Genome Sequence of CeV-01B, a Virus Infecting Haptolina (Chrysochromulina) ericina (Prymnesiophyceae).</title>
        <authorList>
            <person name="Gallot-Lavallee L."/>
            <person name="Pagarete A."/>
            <person name="Legendre M."/>
            <person name="Santini S."/>
            <person name="Sandaa R.A."/>
            <person name="Himmelbauer H."/>
            <person name="Ogata H."/>
            <person name="Bratbak G."/>
            <person name="Claverie J.M."/>
        </authorList>
    </citation>
    <scope>NUCLEOTIDE SEQUENCE [LARGE SCALE GENOMIC DNA]</scope>
    <source>
        <strain evidence="2">CeV-01B</strain>
    </source>
</reference>
<organism evidence="2 3">
    <name type="scientific">Chrysochromulina ericina virus CeV-01B</name>
    <dbReference type="NCBI Taxonomy" id="3070830"/>
    <lineage>
        <taxon>Viruses</taxon>
        <taxon>Varidnaviria</taxon>
        <taxon>Bamfordvirae</taxon>
        <taxon>Nucleocytoviricota</taxon>
        <taxon>Megaviricetes</taxon>
        <taxon>Imitervirales</taxon>
        <taxon>Mesomimiviridae</taxon>
        <taxon>Tethysvirus</taxon>
        <taxon>Tethysvirus raunefjordenense</taxon>
    </lineage>
</organism>
<feature type="transmembrane region" description="Helical" evidence="1">
    <location>
        <begin position="95"/>
        <end position="115"/>
    </location>
</feature>
<keyword evidence="1" id="KW-0812">Transmembrane</keyword>
<keyword evidence="3" id="KW-1185">Reference proteome</keyword>
<gene>
    <name evidence="2" type="ORF">ceV_452</name>
</gene>
<name>A0A0N9QXV8_9VIRU</name>
<dbReference type="KEGG" id="vg:26049389"/>
<evidence type="ECO:0000313" key="2">
    <source>
        <dbReference type="EMBL" id="ALH23358.1"/>
    </source>
</evidence>
<evidence type="ECO:0000256" key="1">
    <source>
        <dbReference type="SAM" id="Phobius"/>
    </source>
</evidence>
<dbReference type="EMBL" id="KT820662">
    <property type="protein sequence ID" value="ALH23358.1"/>
    <property type="molecule type" value="Genomic_DNA"/>
</dbReference>